<gene>
    <name evidence="1" type="ORF">KAK06_16140</name>
</gene>
<keyword evidence="2" id="KW-1185">Reference proteome</keyword>
<dbReference type="Proteomes" id="UP000678374">
    <property type="component" value="Unassembled WGS sequence"/>
</dbReference>
<dbReference type="AlphaFoldDB" id="A0A940YM95"/>
<accession>A0A940YM95</accession>
<dbReference type="RefSeq" id="WP_210803151.1">
    <property type="nucleotide sequence ID" value="NZ_JAGQDE010000014.1"/>
</dbReference>
<protein>
    <submittedName>
        <fullName evidence="1">Uncharacterized protein</fullName>
    </submittedName>
</protein>
<dbReference type="EMBL" id="JAGQDE010000014">
    <property type="protein sequence ID" value="MBQ0960484.1"/>
    <property type="molecule type" value="Genomic_DNA"/>
</dbReference>
<evidence type="ECO:0000313" key="1">
    <source>
        <dbReference type="EMBL" id="MBQ0960484.1"/>
    </source>
</evidence>
<proteinExistence type="predicted"/>
<name>A0A940YM95_9BURK</name>
<comment type="caution">
    <text evidence="1">The sequence shown here is derived from an EMBL/GenBank/DDBJ whole genome shotgun (WGS) entry which is preliminary data.</text>
</comment>
<reference evidence="1" key="1">
    <citation type="submission" date="2021-04" db="EMBL/GenBank/DDBJ databases">
        <title>The genome sequence of Ideonella sp. 4Y11.</title>
        <authorList>
            <person name="Liu Y."/>
        </authorList>
    </citation>
    <scope>NUCLEOTIDE SEQUENCE</scope>
    <source>
        <strain evidence="1">4Y11</strain>
    </source>
</reference>
<sequence>MSYRIEYQWMCLPITANFAEGLSETHYVIAIEGGCNNLTTVDRDGRERRSREWEIGMIGTERQILRQTTRFASACEGAMLRPRGRTCTPEAYIRRIRRLLKTPKGPSWTLGHLGLGARLPAAHPLVSGAEEPGFSYFPERRFGEDFVKLIPTWRDQWARYFELLGPYLDDFSLSPWSTGHIHLMPGS</sequence>
<organism evidence="1 2">
    <name type="scientific">Ideonella aquatica</name>
    <dbReference type="NCBI Taxonomy" id="2824119"/>
    <lineage>
        <taxon>Bacteria</taxon>
        <taxon>Pseudomonadati</taxon>
        <taxon>Pseudomonadota</taxon>
        <taxon>Betaproteobacteria</taxon>
        <taxon>Burkholderiales</taxon>
        <taxon>Sphaerotilaceae</taxon>
        <taxon>Ideonella</taxon>
    </lineage>
</organism>
<evidence type="ECO:0000313" key="2">
    <source>
        <dbReference type="Proteomes" id="UP000678374"/>
    </source>
</evidence>